<organism evidence="1 2">
    <name type="scientific">Piloderma croceum (strain F 1598)</name>
    <dbReference type="NCBI Taxonomy" id="765440"/>
    <lineage>
        <taxon>Eukaryota</taxon>
        <taxon>Fungi</taxon>
        <taxon>Dikarya</taxon>
        <taxon>Basidiomycota</taxon>
        <taxon>Agaricomycotina</taxon>
        <taxon>Agaricomycetes</taxon>
        <taxon>Agaricomycetidae</taxon>
        <taxon>Atheliales</taxon>
        <taxon>Atheliaceae</taxon>
        <taxon>Piloderma</taxon>
    </lineage>
</organism>
<protein>
    <submittedName>
        <fullName evidence="1">Uncharacterized protein</fullName>
    </submittedName>
</protein>
<dbReference type="EMBL" id="KN832993">
    <property type="protein sequence ID" value="KIM82713.1"/>
    <property type="molecule type" value="Genomic_DNA"/>
</dbReference>
<dbReference type="AlphaFoldDB" id="A0A0C3B8V4"/>
<sequence length="104" mass="12250">MPTDNSRLHQKMHRQTGKSDGTILFEVEADTRFQRSTAFSCEIWLLRMMTPTIISMGSLSYQYVIRWNMYIKLEWRFIITNTYMDFPFSSNHPPHPLSSASARV</sequence>
<dbReference type="HOGENOM" id="CLU_2251061_0_0_1"/>
<keyword evidence="2" id="KW-1185">Reference proteome</keyword>
<accession>A0A0C3B8V4</accession>
<gene>
    <name evidence="1" type="ORF">PILCRDRAFT_820010</name>
</gene>
<reference evidence="2" key="2">
    <citation type="submission" date="2015-01" db="EMBL/GenBank/DDBJ databases">
        <title>Evolutionary Origins and Diversification of the Mycorrhizal Mutualists.</title>
        <authorList>
            <consortium name="DOE Joint Genome Institute"/>
            <consortium name="Mycorrhizal Genomics Consortium"/>
            <person name="Kohler A."/>
            <person name="Kuo A."/>
            <person name="Nagy L.G."/>
            <person name="Floudas D."/>
            <person name="Copeland A."/>
            <person name="Barry K.W."/>
            <person name="Cichocki N."/>
            <person name="Veneault-Fourrey C."/>
            <person name="LaButti K."/>
            <person name="Lindquist E.A."/>
            <person name="Lipzen A."/>
            <person name="Lundell T."/>
            <person name="Morin E."/>
            <person name="Murat C."/>
            <person name="Riley R."/>
            <person name="Ohm R."/>
            <person name="Sun H."/>
            <person name="Tunlid A."/>
            <person name="Henrissat B."/>
            <person name="Grigoriev I.V."/>
            <person name="Hibbett D.S."/>
            <person name="Martin F."/>
        </authorList>
    </citation>
    <scope>NUCLEOTIDE SEQUENCE [LARGE SCALE GENOMIC DNA]</scope>
    <source>
        <strain evidence="2">F 1598</strain>
    </source>
</reference>
<proteinExistence type="predicted"/>
<reference evidence="1 2" key="1">
    <citation type="submission" date="2014-04" db="EMBL/GenBank/DDBJ databases">
        <authorList>
            <consortium name="DOE Joint Genome Institute"/>
            <person name="Kuo A."/>
            <person name="Tarkka M."/>
            <person name="Buscot F."/>
            <person name="Kohler A."/>
            <person name="Nagy L.G."/>
            <person name="Floudas D."/>
            <person name="Copeland A."/>
            <person name="Barry K.W."/>
            <person name="Cichocki N."/>
            <person name="Veneault-Fourrey C."/>
            <person name="LaButti K."/>
            <person name="Lindquist E.A."/>
            <person name="Lipzen A."/>
            <person name="Lundell T."/>
            <person name="Morin E."/>
            <person name="Murat C."/>
            <person name="Sun H."/>
            <person name="Tunlid A."/>
            <person name="Henrissat B."/>
            <person name="Grigoriev I.V."/>
            <person name="Hibbett D.S."/>
            <person name="Martin F."/>
            <person name="Nordberg H.P."/>
            <person name="Cantor M.N."/>
            <person name="Hua S.X."/>
        </authorList>
    </citation>
    <scope>NUCLEOTIDE SEQUENCE [LARGE SCALE GENOMIC DNA]</scope>
    <source>
        <strain evidence="1 2">F 1598</strain>
    </source>
</reference>
<evidence type="ECO:0000313" key="2">
    <source>
        <dbReference type="Proteomes" id="UP000054166"/>
    </source>
</evidence>
<name>A0A0C3B8V4_PILCF</name>
<dbReference type="InParanoid" id="A0A0C3B8V4"/>
<evidence type="ECO:0000313" key="1">
    <source>
        <dbReference type="EMBL" id="KIM82713.1"/>
    </source>
</evidence>
<dbReference type="Proteomes" id="UP000054166">
    <property type="component" value="Unassembled WGS sequence"/>
</dbReference>